<dbReference type="Pfam" id="PF14054">
    <property type="entry name" value="DUF4249"/>
    <property type="match status" value="1"/>
</dbReference>
<feature type="signal peptide" evidence="2">
    <location>
        <begin position="1"/>
        <end position="19"/>
    </location>
</feature>
<sequence>MLHFLTKFLLICSTISLSACVDPFDQTLRGTVDIVVVDGTITNLAEPQLIRLNRSRADPVTGRFGTIPITKANVEVVIDSTQIIAAPETIDGTYRLPGNFRGQVGHAYQLRFTLSDGSRYESTQQIMPALVAIGRVYQRFNPASLPAQRSDGRPSLIRGASDVYVDWQDPATERNYYRWEWTLWEKQDWCRSCGFSYYLIWNPGNTNQLYEDCYTPPNTGGSTLGASQAYFVNDYPCRTRCWEILYSYELNLFNDELSNGGRLTGRRVAQIPYYQDTGCLVEVRQSSLTQKAHAYFELLQQQTQNTGGLADSPPAIPIGNVRNVADGRETTVGFFTASAVAAERYWLDRRDATGQPPGLFRGMTGLYPSAENLLVDPNDDRGKPSPPASIGVRNFQVRPPTAVCVSSDRRTPVKPEGWRD</sequence>
<dbReference type="Proteomes" id="UP000700732">
    <property type="component" value="Unassembled WGS sequence"/>
</dbReference>
<feature type="region of interest" description="Disordered" evidence="1">
    <location>
        <begin position="376"/>
        <end position="395"/>
    </location>
</feature>
<evidence type="ECO:0000256" key="1">
    <source>
        <dbReference type="SAM" id="MobiDB-lite"/>
    </source>
</evidence>
<dbReference type="RefSeq" id="WP_186741725.1">
    <property type="nucleotide sequence ID" value="NZ_VFIA01000061.1"/>
</dbReference>
<keyword evidence="4" id="KW-1185">Reference proteome</keyword>
<dbReference type="PROSITE" id="PS51257">
    <property type="entry name" value="PROKAR_LIPOPROTEIN"/>
    <property type="match status" value="1"/>
</dbReference>
<evidence type="ECO:0000256" key="2">
    <source>
        <dbReference type="SAM" id="SignalP"/>
    </source>
</evidence>
<gene>
    <name evidence="3" type="ORF">FH603_5361</name>
</gene>
<feature type="chain" id="PRO_5046894485" description="DUF4249 domain-containing protein" evidence="2">
    <location>
        <begin position="20"/>
        <end position="420"/>
    </location>
</feature>
<keyword evidence="2" id="KW-0732">Signal</keyword>
<evidence type="ECO:0000313" key="3">
    <source>
        <dbReference type="EMBL" id="MBC3794829.1"/>
    </source>
</evidence>
<comment type="caution">
    <text evidence="3">The sequence shown here is derived from an EMBL/GenBank/DDBJ whole genome shotgun (WGS) entry which is preliminary data.</text>
</comment>
<evidence type="ECO:0008006" key="5">
    <source>
        <dbReference type="Google" id="ProtNLM"/>
    </source>
</evidence>
<evidence type="ECO:0000313" key="4">
    <source>
        <dbReference type="Proteomes" id="UP000700732"/>
    </source>
</evidence>
<name>A0ABR6WE69_9BACT</name>
<proteinExistence type="predicted"/>
<reference evidence="3 4" key="1">
    <citation type="submission" date="2019-06" db="EMBL/GenBank/DDBJ databases">
        <title>Spirosoma utsteinense sp. nov. isolated from Antarctic ice-free soils.</title>
        <authorList>
            <person name="Tahon G."/>
        </authorList>
    </citation>
    <scope>NUCLEOTIDE SEQUENCE [LARGE SCALE GENOMIC DNA]</scope>
    <source>
        <strain evidence="3 4">LMG 31447</strain>
    </source>
</reference>
<dbReference type="InterPro" id="IPR025345">
    <property type="entry name" value="DUF4249"/>
</dbReference>
<dbReference type="EMBL" id="VFIA01000061">
    <property type="protein sequence ID" value="MBC3794829.1"/>
    <property type="molecule type" value="Genomic_DNA"/>
</dbReference>
<protein>
    <recommendedName>
        <fullName evidence="5">DUF4249 domain-containing protein</fullName>
    </recommendedName>
</protein>
<accession>A0ABR6WE69</accession>
<organism evidence="3 4">
    <name type="scientific">Spirosoma utsteinense</name>
    <dbReference type="NCBI Taxonomy" id="2585773"/>
    <lineage>
        <taxon>Bacteria</taxon>
        <taxon>Pseudomonadati</taxon>
        <taxon>Bacteroidota</taxon>
        <taxon>Cytophagia</taxon>
        <taxon>Cytophagales</taxon>
        <taxon>Cytophagaceae</taxon>
        <taxon>Spirosoma</taxon>
    </lineage>
</organism>